<evidence type="ECO:0000256" key="3">
    <source>
        <dbReference type="ARBA" id="ARBA00022729"/>
    </source>
</evidence>
<keyword evidence="1" id="KW-0134">Cell wall</keyword>
<evidence type="ECO:0000256" key="4">
    <source>
        <dbReference type="ARBA" id="ARBA00023088"/>
    </source>
</evidence>
<evidence type="ECO:0000313" key="9">
    <source>
        <dbReference type="Proteomes" id="UP000198374"/>
    </source>
</evidence>
<dbReference type="Pfam" id="PF19258">
    <property type="entry name" value="KxYKxGKxW_sig"/>
    <property type="match status" value="1"/>
</dbReference>
<dbReference type="InterPro" id="IPR005046">
    <property type="entry name" value="DUF285"/>
</dbReference>
<dbReference type="EMBL" id="BCMF01000002">
    <property type="protein sequence ID" value="GAW98480.1"/>
    <property type="molecule type" value="Genomic_DNA"/>
</dbReference>
<evidence type="ECO:0000313" key="8">
    <source>
        <dbReference type="EMBL" id="GAW98480.1"/>
    </source>
</evidence>
<dbReference type="Proteomes" id="UP000198374">
    <property type="component" value="Unassembled WGS sequence"/>
</dbReference>
<feature type="transmembrane region" description="Helical" evidence="6">
    <location>
        <begin position="750"/>
        <end position="769"/>
    </location>
</feature>
<dbReference type="SUPFAM" id="SSF52047">
    <property type="entry name" value="RNI-like"/>
    <property type="match status" value="1"/>
</dbReference>
<evidence type="ECO:0000259" key="7">
    <source>
        <dbReference type="PROSITE" id="PS50847"/>
    </source>
</evidence>
<comment type="caution">
    <text evidence="8">The sequence shown here is derived from an EMBL/GenBank/DDBJ whole genome shotgun (WGS) entry which is preliminary data.</text>
</comment>
<proteinExistence type="predicted"/>
<keyword evidence="6" id="KW-0812">Transmembrane</keyword>
<feature type="compositionally biased region" description="Polar residues" evidence="5">
    <location>
        <begin position="693"/>
        <end position="716"/>
    </location>
</feature>
<dbReference type="InterPro" id="IPR019931">
    <property type="entry name" value="LPXTG_anchor"/>
</dbReference>
<evidence type="ECO:0000256" key="6">
    <source>
        <dbReference type="SAM" id="Phobius"/>
    </source>
</evidence>
<dbReference type="NCBIfam" id="TIGR01167">
    <property type="entry name" value="LPXTG_anchor"/>
    <property type="match status" value="1"/>
</dbReference>
<dbReference type="NCBIfam" id="TIGR03715">
    <property type="entry name" value="KxYKxGKxW"/>
    <property type="match status" value="1"/>
</dbReference>
<evidence type="ECO:0000256" key="5">
    <source>
        <dbReference type="SAM" id="MobiDB-lite"/>
    </source>
</evidence>
<feature type="transmembrane region" description="Helical" evidence="6">
    <location>
        <begin position="31"/>
        <end position="51"/>
    </location>
</feature>
<keyword evidence="4" id="KW-0572">Peptidoglycan-anchor</keyword>
<protein>
    <submittedName>
        <fullName evidence="8">Lipoprotein</fullName>
    </submittedName>
</protein>
<keyword evidence="6" id="KW-0472">Membrane</keyword>
<dbReference type="InterPro" id="IPR032675">
    <property type="entry name" value="LRR_dom_sf"/>
</dbReference>
<sequence>MKMKVDKAVTKLMHDEWGISVHKKLYKAGKLWLVASLTTAVFGISMLGMGLTAQANTALNSTQSGTTETVIQAKTNDDQSSTQKTDAAKTASASTLSTKQATNQTNAQKNGENQTTQITQPTKVDQSTSQKTSVEPSTMGQQTIDTSQPAQVTNLGNAKDDVVAAAKTKAEVQYEKTGQAQVITQTDPSEAPISGVNGTAAWTINDGVLTISSGNIDGSGTLWSTDINHPTPTSSAITSVKIAPNATVKVSGNGAISLFSEMPNVQTIDLTGLDTSAATSMKSMFEDDANLTSITFGDKFDTSNVTSMKWMFANCGKLTDLKAAENFDTSNVTEMYGMFENAGVNSLDLSHYNTSKVTTMAYMFRGDEKLTSVDVSSFDTSHVTDFSNMFSRDLVLPTLDISNFNMKNVITEPGQHGQLPFAGEMFNITPGLWKLTVGPNVVLTNALLADAPGNNKPLPGSSTAVNYNNNWQIVGDGSDYAPAGAEESASTVMANYSLAKVNSGEATKQTYVWAQKVPEQNVTNTYTVVNAMTGQPISPSESMTTQGKSGDPITITNTSTTITINGITVTFPTNFYYATTAELKAEQIQPVTSVFGKTDQSHNIYVIEVAESADPIAVKTKTAVPTPVSMPPIVKTAVPTPLYTTMNQTSVPTPPANPPETDTSVPTPPTSSTEIEHGMVPNEPTTDQHESTPPEQSEEQTSVESDTDNSTAQASAVVTNGKLQSNTSQKVVHTQNAQQLPQTNESSQSLMTWIGLSLLAMFGSLASAFSSKKRHDA</sequence>
<feature type="region of interest" description="Disordered" evidence="5">
    <location>
        <begin position="644"/>
        <end position="716"/>
    </location>
</feature>
<dbReference type="RefSeq" id="WP_089108303.1">
    <property type="nucleotide sequence ID" value="NZ_BCMF01000002.1"/>
</dbReference>
<organism evidence="8 9">
    <name type="scientific">Secundilactobacillus mixtipabuli</name>
    <dbReference type="NCBI Taxonomy" id="1435342"/>
    <lineage>
        <taxon>Bacteria</taxon>
        <taxon>Bacillati</taxon>
        <taxon>Bacillota</taxon>
        <taxon>Bacilli</taxon>
        <taxon>Lactobacillales</taxon>
        <taxon>Lactobacillaceae</taxon>
        <taxon>Secundilactobacillus</taxon>
    </lineage>
</organism>
<dbReference type="NCBIfam" id="TIGR02167">
    <property type="entry name" value="Liste_lipo_26"/>
    <property type="match status" value="5"/>
</dbReference>
<feature type="compositionally biased region" description="Low complexity" evidence="5">
    <location>
        <begin position="80"/>
        <end position="102"/>
    </location>
</feature>
<keyword evidence="9" id="KW-1185">Reference proteome</keyword>
<gene>
    <name evidence="8" type="ORF">IWT30_00425</name>
</gene>
<dbReference type="PROSITE" id="PS50847">
    <property type="entry name" value="GRAM_POS_ANCHORING"/>
    <property type="match status" value="1"/>
</dbReference>
<evidence type="ECO:0000256" key="2">
    <source>
        <dbReference type="ARBA" id="ARBA00022525"/>
    </source>
</evidence>
<dbReference type="InterPro" id="IPR011889">
    <property type="entry name" value="Liste_lipo_26"/>
</dbReference>
<evidence type="ECO:0000256" key="1">
    <source>
        <dbReference type="ARBA" id="ARBA00022512"/>
    </source>
</evidence>
<keyword evidence="3" id="KW-0732">Signal</keyword>
<feature type="domain" description="Gram-positive cocci surface proteins LPxTG" evidence="7">
    <location>
        <begin position="740"/>
        <end position="777"/>
    </location>
</feature>
<feature type="region of interest" description="Disordered" evidence="5">
    <location>
        <begin position="73"/>
        <end position="150"/>
    </location>
</feature>
<dbReference type="Pfam" id="PF03382">
    <property type="entry name" value="DUF285"/>
    <property type="match status" value="1"/>
</dbReference>
<feature type="compositionally biased region" description="Low complexity" evidence="5">
    <location>
        <begin position="659"/>
        <end position="673"/>
    </location>
</feature>
<keyword evidence="2" id="KW-0964">Secreted</keyword>
<name>A0A1Z5IAB9_9LACO</name>
<dbReference type="AlphaFoldDB" id="A0A1Z5IAB9"/>
<feature type="compositionally biased region" description="Polar residues" evidence="5">
    <location>
        <begin position="103"/>
        <end position="150"/>
    </location>
</feature>
<keyword evidence="6" id="KW-1133">Transmembrane helix</keyword>
<accession>A0A1Z5IAB9</accession>
<keyword evidence="8" id="KW-0449">Lipoprotein</keyword>
<dbReference type="OrthoDB" id="2307137at2"/>
<dbReference type="InterPro" id="IPR022263">
    <property type="entry name" value="KxYKxGKxW"/>
</dbReference>
<reference evidence="8 9" key="1">
    <citation type="submission" date="2015-11" db="EMBL/GenBank/DDBJ databases">
        <title>Draft genome sequences of new species of the genus Lactobacillus isolated from orchardgrass silage.</title>
        <authorList>
            <person name="Tohno M."/>
            <person name="Tanizawa Y."/>
            <person name="Arita M."/>
        </authorList>
    </citation>
    <scope>NUCLEOTIDE SEQUENCE [LARGE SCALE GENOMIC DNA]</scope>
    <source>
        <strain evidence="8 9">IWT30</strain>
    </source>
</reference>
<dbReference type="Gene3D" id="3.80.10.10">
    <property type="entry name" value="Ribonuclease Inhibitor"/>
    <property type="match status" value="1"/>
</dbReference>